<dbReference type="InterPro" id="IPR002202">
    <property type="entry name" value="HMG_CoA_Rdtase"/>
</dbReference>
<dbReference type="EMBL" id="LCWV01000003">
    <property type="protein sequence ID" value="PWI74713.1"/>
    <property type="molecule type" value="Genomic_DNA"/>
</dbReference>
<dbReference type="InterPro" id="IPR023074">
    <property type="entry name" value="HMG_CoA_Rdtase_cat_sf"/>
</dbReference>
<dbReference type="Pfam" id="PF00368">
    <property type="entry name" value="HMG-CoA_red"/>
    <property type="match status" value="1"/>
</dbReference>
<dbReference type="GO" id="GO:0015936">
    <property type="term" value="P:coenzyme A metabolic process"/>
    <property type="evidence" value="ECO:0007669"/>
    <property type="project" value="InterPro"/>
</dbReference>
<evidence type="ECO:0000256" key="1">
    <source>
        <dbReference type="ARBA" id="ARBA00007661"/>
    </source>
</evidence>
<evidence type="ECO:0000256" key="3">
    <source>
        <dbReference type="ARBA" id="ARBA00012999"/>
    </source>
</evidence>
<feature type="compositionally biased region" description="Gly residues" evidence="5">
    <location>
        <begin position="423"/>
        <end position="435"/>
    </location>
</feature>
<evidence type="ECO:0000256" key="4">
    <source>
        <dbReference type="ARBA" id="ARBA00023002"/>
    </source>
</evidence>
<evidence type="ECO:0000313" key="6">
    <source>
        <dbReference type="EMBL" id="PWI74713.1"/>
    </source>
</evidence>
<organism evidence="6 7">
    <name type="scientific">Purpureocillium lilacinum</name>
    <name type="common">Paecilomyces lilacinus</name>
    <dbReference type="NCBI Taxonomy" id="33203"/>
    <lineage>
        <taxon>Eukaryota</taxon>
        <taxon>Fungi</taxon>
        <taxon>Dikarya</taxon>
        <taxon>Ascomycota</taxon>
        <taxon>Pezizomycotina</taxon>
        <taxon>Sordariomycetes</taxon>
        <taxon>Hypocreomycetidae</taxon>
        <taxon>Hypocreales</taxon>
        <taxon>Ophiocordycipitaceae</taxon>
        <taxon>Purpureocillium</taxon>
    </lineage>
</organism>
<dbReference type="Pfam" id="PF03660">
    <property type="entry name" value="PHF5"/>
    <property type="match status" value="1"/>
</dbReference>
<dbReference type="EC" id="1.1.1.34" evidence="3"/>
<dbReference type="SUPFAM" id="SSF55035">
    <property type="entry name" value="NAD-binding domain of HMG-CoA reductase"/>
    <property type="match status" value="1"/>
</dbReference>
<name>A0A2U3EJP4_PURLI</name>
<dbReference type="InterPro" id="IPR009023">
    <property type="entry name" value="HMG_CoA_Rdtase_NAD(P)-bd_sf"/>
</dbReference>
<dbReference type="GO" id="GO:0000398">
    <property type="term" value="P:mRNA splicing, via spliceosome"/>
    <property type="evidence" value="ECO:0007669"/>
    <property type="project" value="InterPro"/>
</dbReference>
<sequence length="607" mass="65256">MASSELTRTDKVHSLAHDLDLRNTCANDETAGIRIENCIGFSKVPIGLAGPLRVSGLDFEDNAYAPLATYEPTLVASCSRGCKAFNLSGGVKFEVLGNSMSRAPVFVFKHPGHAVAFSRALPTFRVSFSKWAESTSRHIRLQEMRSTVIGSQVHVFCAYHTGSAAGQNMVTNATQYACDMLRNSCGDRFSIQDFVIEGQLSSDKKPSWGNVKTPRGVEVLAWGTITPSACQTVLGCSTQRLYWAQQTLKEGGIRNGQFGSNINTANIFAAMFISTGQDPGSTAEAAWSHLTSELDPSTGVLTMSLYVPSLPVGTVGGGTGYSTQKEALNLLKCDAPGMKTRLAGMIASFALALDASTSAAIANDTFTDSHMRRDRTETLGRALRHEGNGGNGGNDRHGGNGRHGRNEGHGGNEGHCRNEGNEGHGGNGGNGGNEGNVGRKGTSGDVLPPLHREPALRHITDWPLQTAPCRAITRKFAPVPRERFAPLCLAGSKSGRRLTTARSDLVMCRKQPGIAIGRLCDKCDGKCPVCDSYVRPTTLVRICDECSFGNYQNKCVVCGGEGISDAFYCFECTRLEKDRDGCPKIINLGSSRTDLFYQKKTNRTTNY</sequence>
<comment type="caution">
    <text evidence="6">The sequence shown here is derived from an EMBL/GenBank/DDBJ whole genome shotgun (WGS) entry which is preliminary data.</text>
</comment>
<dbReference type="GO" id="GO:0004420">
    <property type="term" value="F:hydroxymethylglutaryl-CoA reductase (NADPH) activity"/>
    <property type="evidence" value="ECO:0007669"/>
    <property type="project" value="UniProtKB-EC"/>
</dbReference>
<dbReference type="PRINTS" id="PR00071">
    <property type="entry name" value="HMGCOARDTASE"/>
</dbReference>
<dbReference type="InterPro" id="IPR009029">
    <property type="entry name" value="HMG_CoA_Rdtase_sub-bd_dom_sf"/>
</dbReference>
<feature type="region of interest" description="Disordered" evidence="5">
    <location>
        <begin position="381"/>
        <end position="450"/>
    </location>
</feature>
<accession>A0A2U3EJP4</accession>
<dbReference type="PANTHER" id="PTHR10572:SF24">
    <property type="entry name" value="3-HYDROXY-3-METHYLGLUTARYL-COENZYME A REDUCTASE"/>
    <property type="match status" value="1"/>
</dbReference>
<comment type="similarity">
    <text evidence="2">Belongs to the PHF5 family.</text>
</comment>
<dbReference type="InterPro" id="IPR005345">
    <property type="entry name" value="PHF5"/>
</dbReference>
<comment type="similarity">
    <text evidence="1">Belongs to the HMG-CoA reductase family.</text>
</comment>
<evidence type="ECO:0000256" key="5">
    <source>
        <dbReference type="SAM" id="MobiDB-lite"/>
    </source>
</evidence>
<keyword evidence="4" id="KW-0560">Oxidoreductase</keyword>
<reference evidence="6 7" key="1">
    <citation type="journal article" date="2016" name="Front. Microbiol.">
        <title>Genome and transcriptome sequences reveal the specific parasitism of the nematophagous Purpureocillium lilacinum 36-1.</title>
        <authorList>
            <person name="Xie J."/>
            <person name="Li S."/>
            <person name="Mo C."/>
            <person name="Xiao X."/>
            <person name="Peng D."/>
            <person name="Wang G."/>
            <person name="Xiao Y."/>
        </authorList>
    </citation>
    <scope>NUCLEOTIDE SEQUENCE [LARGE SCALE GENOMIC DNA]</scope>
    <source>
        <strain evidence="6 7">36-1</strain>
    </source>
</reference>
<dbReference type="Gene3D" id="3.90.770.10">
    <property type="entry name" value="3-hydroxy-3-methylglutaryl-coenzyme A Reductase, Chain A, domain 2"/>
    <property type="match status" value="1"/>
</dbReference>
<dbReference type="AlphaFoldDB" id="A0A2U3EJP4"/>
<dbReference type="SUPFAM" id="SSF56542">
    <property type="entry name" value="Substrate-binding domain of HMG-CoA reductase"/>
    <property type="match status" value="1"/>
</dbReference>
<dbReference type="PROSITE" id="PS50065">
    <property type="entry name" value="HMG_COA_REDUCTASE_4"/>
    <property type="match status" value="1"/>
</dbReference>
<dbReference type="PANTHER" id="PTHR10572">
    <property type="entry name" value="3-HYDROXY-3-METHYLGLUTARYL-COENZYME A REDUCTASE"/>
    <property type="match status" value="1"/>
</dbReference>
<dbReference type="Gene3D" id="3.30.70.420">
    <property type="entry name" value="Hydroxymethylglutaryl-CoA reductase, class I/II, NAD/NADP-binding domain"/>
    <property type="match status" value="1"/>
</dbReference>
<dbReference type="PROSITE" id="PS00318">
    <property type="entry name" value="HMG_COA_REDUCTASE_2"/>
    <property type="match status" value="1"/>
</dbReference>
<protein>
    <recommendedName>
        <fullName evidence="3">hydroxymethylglutaryl-CoA reductase (NADPH)</fullName>
        <ecNumber evidence="3">1.1.1.34</ecNumber>
    </recommendedName>
</protein>
<dbReference type="Proteomes" id="UP000245956">
    <property type="component" value="Unassembled WGS sequence"/>
</dbReference>
<evidence type="ECO:0000256" key="2">
    <source>
        <dbReference type="ARBA" id="ARBA00008626"/>
    </source>
</evidence>
<gene>
    <name evidence="6" type="ORF">PCL_08027</name>
</gene>
<feature type="compositionally biased region" description="Basic and acidic residues" evidence="5">
    <location>
        <begin position="394"/>
        <end position="422"/>
    </location>
</feature>
<dbReference type="InterPro" id="IPR023076">
    <property type="entry name" value="HMG_CoA_Rdtase_CS"/>
</dbReference>
<evidence type="ECO:0000313" key="7">
    <source>
        <dbReference type="Proteomes" id="UP000245956"/>
    </source>
</evidence>
<proteinExistence type="inferred from homology"/>